<keyword evidence="2" id="KW-1185">Reference proteome</keyword>
<protein>
    <submittedName>
        <fullName evidence="1">Uncharacterized protein</fullName>
    </submittedName>
</protein>
<gene>
    <name evidence="1" type="ORF">KOR42_44440</name>
</gene>
<comment type="caution">
    <text evidence="1">The sequence shown here is derived from an EMBL/GenBank/DDBJ whole genome shotgun (WGS) entry which is preliminary data.</text>
</comment>
<accession>A0A5C5VYT3</accession>
<sequence>MLGTPFSSELGVGLVTFDIGDRPGNGDMASHPRSFAQAASTPLRCGNFVLLCAGLMEILVADSFGFVSRLKAANIFIGQYFPEYQYDGCIV</sequence>
<evidence type="ECO:0000313" key="1">
    <source>
        <dbReference type="EMBL" id="TWT43564.1"/>
    </source>
</evidence>
<reference evidence="1 2" key="1">
    <citation type="submission" date="2019-02" db="EMBL/GenBank/DDBJ databases">
        <title>Deep-cultivation of Planctomycetes and their phenomic and genomic characterization uncovers novel biology.</title>
        <authorList>
            <person name="Wiegand S."/>
            <person name="Jogler M."/>
            <person name="Boedeker C."/>
            <person name="Pinto D."/>
            <person name="Vollmers J."/>
            <person name="Rivas-Marin E."/>
            <person name="Kohn T."/>
            <person name="Peeters S.H."/>
            <person name="Heuer A."/>
            <person name="Rast P."/>
            <person name="Oberbeckmann S."/>
            <person name="Bunk B."/>
            <person name="Jeske O."/>
            <person name="Meyerdierks A."/>
            <person name="Storesund J.E."/>
            <person name="Kallscheuer N."/>
            <person name="Luecker S."/>
            <person name="Lage O.M."/>
            <person name="Pohl T."/>
            <person name="Merkel B.J."/>
            <person name="Hornburger P."/>
            <person name="Mueller R.-W."/>
            <person name="Bruemmer F."/>
            <person name="Labrenz M."/>
            <person name="Spormann A.M."/>
            <person name="Op Den Camp H."/>
            <person name="Overmann J."/>
            <person name="Amann R."/>
            <person name="Jetten M.S.M."/>
            <person name="Mascher T."/>
            <person name="Medema M.H."/>
            <person name="Devos D.P."/>
            <person name="Kaster A.-K."/>
            <person name="Ovreas L."/>
            <person name="Rohde M."/>
            <person name="Galperin M.Y."/>
            <person name="Jogler C."/>
        </authorList>
    </citation>
    <scope>NUCLEOTIDE SEQUENCE [LARGE SCALE GENOMIC DNA]</scope>
    <source>
        <strain evidence="1 2">KOR42</strain>
    </source>
</reference>
<proteinExistence type="predicted"/>
<evidence type="ECO:0000313" key="2">
    <source>
        <dbReference type="Proteomes" id="UP000317243"/>
    </source>
</evidence>
<dbReference type="AlphaFoldDB" id="A0A5C5VYT3"/>
<dbReference type="Proteomes" id="UP000317243">
    <property type="component" value="Unassembled WGS sequence"/>
</dbReference>
<organism evidence="1 2">
    <name type="scientific">Thalassoglobus neptunius</name>
    <dbReference type="NCBI Taxonomy" id="1938619"/>
    <lineage>
        <taxon>Bacteria</taxon>
        <taxon>Pseudomonadati</taxon>
        <taxon>Planctomycetota</taxon>
        <taxon>Planctomycetia</taxon>
        <taxon>Planctomycetales</taxon>
        <taxon>Planctomycetaceae</taxon>
        <taxon>Thalassoglobus</taxon>
    </lineage>
</organism>
<dbReference type="EMBL" id="SIHI01000031">
    <property type="protein sequence ID" value="TWT43564.1"/>
    <property type="molecule type" value="Genomic_DNA"/>
</dbReference>
<name>A0A5C5VYT3_9PLAN</name>